<evidence type="ECO:0000256" key="4">
    <source>
        <dbReference type="SAM" id="Coils"/>
    </source>
</evidence>
<gene>
    <name evidence="6" type="primary">dndD</name>
    <name evidence="6" type="ORF">HNI00_08010</name>
</gene>
<dbReference type="PANTHER" id="PTHR32114:SF2">
    <property type="entry name" value="ABC TRANSPORTER ABCH.3"/>
    <property type="match status" value="1"/>
</dbReference>
<dbReference type="GO" id="GO:0016887">
    <property type="term" value="F:ATP hydrolysis activity"/>
    <property type="evidence" value="ECO:0007669"/>
    <property type="project" value="InterPro"/>
</dbReference>
<dbReference type="GO" id="GO:0006302">
    <property type="term" value="P:double-strand break repair"/>
    <property type="evidence" value="ECO:0007669"/>
    <property type="project" value="InterPro"/>
</dbReference>
<feature type="domain" description="Rad50/SbcC-type AAA" evidence="5">
    <location>
        <begin position="6"/>
        <end position="240"/>
    </location>
</feature>
<protein>
    <recommendedName>
        <fullName evidence="3">Nuclease SbcCD subunit C</fullName>
    </recommendedName>
</protein>
<evidence type="ECO:0000313" key="6">
    <source>
        <dbReference type="EMBL" id="WOB43106.1"/>
    </source>
</evidence>
<name>A0AA97BCT7_9CYAN</name>
<organism evidence="6">
    <name type="scientific">Thermoleptolyngbya oregonensis NK1-22</name>
    <dbReference type="NCBI Taxonomy" id="2547457"/>
    <lineage>
        <taxon>Bacteria</taxon>
        <taxon>Bacillati</taxon>
        <taxon>Cyanobacteriota</taxon>
        <taxon>Cyanophyceae</taxon>
        <taxon>Oculatellales</taxon>
        <taxon>Oculatellaceae</taxon>
        <taxon>Thermoleptolyngbya</taxon>
    </lineage>
</organism>
<dbReference type="InterPro" id="IPR017599">
    <property type="entry name" value="DNA_S_DndD"/>
</dbReference>
<evidence type="ECO:0000256" key="1">
    <source>
        <dbReference type="ARBA" id="ARBA00006930"/>
    </source>
</evidence>
<accession>A0AA97BCT7</accession>
<comment type="subunit">
    <text evidence="2">Heterodimer of SbcC and SbcD.</text>
</comment>
<dbReference type="AlphaFoldDB" id="A0AA97BCT7"/>
<dbReference type="SUPFAM" id="SSF52540">
    <property type="entry name" value="P-loop containing nucleoside triphosphate hydrolases"/>
    <property type="match status" value="1"/>
</dbReference>
<dbReference type="Gene3D" id="3.40.50.300">
    <property type="entry name" value="P-loop containing nucleotide triphosphate hydrolases"/>
    <property type="match status" value="2"/>
</dbReference>
<evidence type="ECO:0000256" key="3">
    <source>
        <dbReference type="ARBA" id="ARBA00013368"/>
    </source>
</evidence>
<dbReference type="RefSeq" id="WP_316792272.1">
    <property type="nucleotide sequence ID" value="NZ_CP053540.1"/>
</dbReference>
<dbReference type="EMBL" id="CP053540">
    <property type="protein sequence ID" value="WOB43106.1"/>
    <property type="molecule type" value="Genomic_DNA"/>
</dbReference>
<comment type="similarity">
    <text evidence="1">Belongs to the SMC family. SbcC subfamily.</text>
</comment>
<feature type="coiled-coil region" evidence="4">
    <location>
        <begin position="202"/>
        <end position="250"/>
    </location>
</feature>
<proteinExistence type="inferred from homology"/>
<evidence type="ECO:0000256" key="2">
    <source>
        <dbReference type="ARBA" id="ARBA00011322"/>
    </source>
</evidence>
<dbReference type="Pfam" id="PF13476">
    <property type="entry name" value="AAA_23"/>
    <property type="match status" value="1"/>
</dbReference>
<dbReference type="NCBIfam" id="TIGR03185">
    <property type="entry name" value="DNA_S_dndD"/>
    <property type="match status" value="1"/>
</dbReference>
<dbReference type="REBASE" id="768966">
    <property type="entry name" value="M.TorNK122DndDP"/>
</dbReference>
<dbReference type="PANTHER" id="PTHR32114">
    <property type="entry name" value="ABC TRANSPORTER ABCH.3"/>
    <property type="match status" value="1"/>
</dbReference>
<reference evidence="6" key="1">
    <citation type="submission" date="2020-05" db="EMBL/GenBank/DDBJ databases">
        <authorList>
            <person name="Zhu T."/>
            <person name="Keshari N."/>
            <person name="Lu X."/>
        </authorList>
    </citation>
    <scope>NUCLEOTIDE SEQUENCE</scope>
    <source>
        <strain evidence="6">NK1-22</strain>
    </source>
</reference>
<dbReference type="KEGG" id="tog:HNI00_08010"/>
<evidence type="ECO:0000259" key="5">
    <source>
        <dbReference type="Pfam" id="PF13476"/>
    </source>
</evidence>
<keyword evidence="4" id="KW-0175">Coiled coil</keyword>
<feature type="coiled-coil region" evidence="4">
    <location>
        <begin position="424"/>
        <end position="465"/>
    </location>
</feature>
<dbReference type="InterPro" id="IPR027417">
    <property type="entry name" value="P-loop_NTPase"/>
</dbReference>
<dbReference type="InterPro" id="IPR038729">
    <property type="entry name" value="Rad50/SbcC_AAA"/>
</dbReference>
<sequence>MIFRELVLQNFGQYGSRQTIALTPLQPTQPIILIGGQNGHGKTTLLDAIRLALYGHRAPCSNRGNLAYGDFLRQCLHRASPDQPATIELAFQQTLNSQPTEFRLCRTWRMDDKRDTLTVWRDGDPDAALTKGWDEFIEAVLPLGIANLFLFDGEQVKDLAEQDDLPPAVIGAMRSLLGLELPDRLTTDLDVLLRRKQKALATDTQRHHLDQLEQQLEQLEQQKKAANQALASIKPRLEQAENERDRAEALFLAEGGKIAAQQHQLEAQVQALREAYAAEQHHLRELAAGVLPLSLIQPLLAAAEPQLQAALEQQQQAIAQAILAAHHQRLLDFAQTLKLRPQQFRQLHAFLEAEQAAASPVNPASNPWPDSTAEILAHLRHTLHHTLPAARQQAQAHLQQARSHQADLDSTERYLLSAAAPEAYAKLQHAVRHAQAQVNQLAADYHQAQAHLDRVKQAIEQVRRDLVSYSEWAIARQNTDHLIHSIGRVQTILSEFKTRLKRRKLNQLETLVTECFLYLLHKPHLVNRIQIDADTFRLALFDAAGDPLPKHRLSAGEKQLLAIALLWGLARASRRPLPVAIDTPLGRLDAAHRQNLVERYFPQASHQVILLSTDTEIRQEEATALRQQRAIAREYLLHYDSATQQTTVQSKYFW</sequence>